<dbReference type="PROSITE" id="PS50987">
    <property type="entry name" value="HTH_ARSR_2"/>
    <property type="match status" value="1"/>
</dbReference>
<dbReference type="Proteomes" id="UP000306477">
    <property type="component" value="Unassembled WGS sequence"/>
</dbReference>
<dbReference type="EMBL" id="SLUB01000082">
    <property type="protein sequence ID" value="THE09391.1"/>
    <property type="molecule type" value="Genomic_DNA"/>
</dbReference>
<evidence type="ECO:0000256" key="3">
    <source>
        <dbReference type="ARBA" id="ARBA00023163"/>
    </source>
</evidence>
<dbReference type="GO" id="GO:0003700">
    <property type="term" value="F:DNA-binding transcription factor activity"/>
    <property type="evidence" value="ECO:0007669"/>
    <property type="project" value="InterPro"/>
</dbReference>
<dbReference type="PRINTS" id="PR00778">
    <property type="entry name" value="HTHARSR"/>
</dbReference>
<dbReference type="SMART" id="SM00418">
    <property type="entry name" value="HTH_ARSR"/>
    <property type="match status" value="1"/>
</dbReference>
<sequence>MDVLNLTSRKRETYKVLLDYSVLWECALGIAAITNTPIINTLDQPLDYWDDIKSSLSKELLDHLDYVERNNTWKALLQLLHKKRFSDLSEFESYIMDVPDNDLKFICLPFIGMEFQDIRYKAALGEESALNEMKVLTSDNPFYPRYIEFIGRSDIKHLKRHLIGVMNGWYKTVIKKDSYKFNTILRTDYETKKEMLEKLTPEELVEWATGGVIYLPEPSVNDVLLIPQYIYRPWNIEADIEGTKVFYYPVANESISPNDRYTPNNFLVLKYKALGDEIRMRIVKLLYEEDRTLHDITNQLNIGKSTIHHHLKILRAAKLVNISDSKYSLKRKAVEILSKELNLFLNR</sequence>
<dbReference type="InterPro" id="IPR051081">
    <property type="entry name" value="HTH_MetalResp_TranReg"/>
</dbReference>
<dbReference type="InterPro" id="IPR001845">
    <property type="entry name" value="HTH_ArsR_DNA-bd_dom"/>
</dbReference>
<keyword evidence="2" id="KW-0238">DNA-binding</keyword>
<dbReference type="AlphaFoldDB" id="A0A4S3PJ18"/>
<comment type="caution">
    <text evidence="5">The sequence shown here is derived from an EMBL/GenBank/DDBJ whole genome shotgun (WGS) entry which is preliminary data.</text>
</comment>
<dbReference type="PANTHER" id="PTHR33154:SF18">
    <property type="entry name" value="ARSENICAL RESISTANCE OPERON REPRESSOR"/>
    <property type="match status" value="1"/>
</dbReference>
<gene>
    <name evidence="5" type="ORF">E1I69_22570</name>
</gene>
<organism evidence="5 6">
    <name type="scientific">Bacillus timonensis</name>
    <dbReference type="NCBI Taxonomy" id="1033734"/>
    <lineage>
        <taxon>Bacteria</taxon>
        <taxon>Bacillati</taxon>
        <taxon>Bacillota</taxon>
        <taxon>Bacilli</taxon>
        <taxon>Bacillales</taxon>
        <taxon>Bacillaceae</taxon>
        <taxon>Bacillus</taxon>
    </lineage>
</organism>
<keyword evidence="6" id="KW-1185">Reference proteome</keyword>
<dbReference type="Pfam" id="PF01022">
    <property type="entry name" value="HTH_5"/>
    <property type="match status" value="1"/>
</dbReference>
<evidence type="ECO:0000259" key="4">
    <source>
        <dbReference type="PROSITE" id="PS50987"/>
    </source>
</evidence>
<accession>A0A4S3PJ18</accession>
<dbReference type="OrthoDB" id="2646147at2"/>
<protein>
    <submittedName>
        <fullName evidence="5">ArsR family transcriptional regulator</fullName>
    </submittedName>
</protein>
<dbReference type="SUPFAM" id="SSF46785">
    <property type="entry name" value="Winged helix' DNA-binding domain"/>
    <property type="match status" value="1"/>
</dbReference>
<proteinExistence type="predicted"/>
<name>A0A4S3PJ18_9BACI</name>
<evidence type="ECO:0000313" key="5">
    <source>
        <dbReference type="EMBL" id="THE09391.1"/>
    </source>
</evidence>
<evidence type="ECO:0000256" key="2">
    <source>
        <dbReference type="ARBA" id="ARBA00023125"/>
    </source>
</evidence>
<dbReference type="InterPro" id="IPR036390">
    <property type="entry name" value="WH_DNA-bd_sf"/>
</dbReference>
<keyword evidence="3" id="KW-0804">Transcription</keyword>
<feature type="domain" description="HTH arsR-type" evidence="4">
    <location>
        <begin position="259"/>
        <end position="347"/>
    </location>
</feature>
<evidence type="ECO:0000256" key="1">
    <source>
        <dbReference type="ARBA" id="ARBA00023015"/>
    </source>
</evidence>
<dbReference type="CDD" id="cd00090">
    <property type="entry name" value="HTH_ARSR"/>
    <property type="match status" value="1"/>
</dbReference>
<dbReference type="PANTHER" id="PTHR33154">
    <property type="entry name" value="TRANSCRIPTIONAL REGULATOR, ARSR FAMILY"/>
    <property type="match status" value="1"/>
</dbReference>
<dbReference type="GO" id="GO:0003677">
    <property type="term" value="F:DNA binding"/>
    <property type="evidence" value="ECO:0007669"/>
    <property type="project" value="UniProtKB-KW"/>
</dbReference>
<evidence type="ECO:0000313" key="6">
    <source>
        <dbReference type="Proteomes" id="UP000306477"/>
    </source>
</evidence>
<dbReference type="RefSeq" id="WP_121449331.1">
    <property type="nucleotide sequence ID" value="NZ_SLUB01000082.1"/>
</dbReference>
<keyword evidence="1" id="KW-0805">Transcription regulation</keyword>
<dbReference type="InterPro" id="IPR036388">
    <property type="entry name" value="WH-like_DNA-bd_sf"/>
</dbReference>
<dbReference type="Gene3D" id="1.10.10.10">
    <property type="entry name" value="Winged helix-like DNA-binding domain superfamily/Winged helix DNA-binding domain"/>
    <property type="match status" value="1"/>
</dbReference>
<dbReference type="InterPro" id="IPR011991">
    <property type="entry name" value="ArsR-like_HTH"/>
</dbReference>
<reference evidence="5 6" key="1">
    <citation type="journal article" date="2019" name="Indoor Air">
        <title>Impacts of indoor surface finishes on bacterial viability.</title>
        <authorList>
            <person name="Hu J."/>
            <person name="Maamar S.B."/>
            <person name="Glawe A.J."/>
            <person name="Gottel N."/>
            <person name="Gilbert J.A."/>
            <person name="Hartmann E.M."/>
        </authorList>
    </citation>
    <scope>NUCLEOTIDE SEQUENCE [LARGE SCALE GENOMIC DNA]</scope>
    <source>
        <strain evidence="5 6">AF060A6</strain>
    </source>
</reference>